<feature type="transmembrane region" description="Helical" evidence="5">
    <location>
        <begin position="93"/>
        <end position="119"/>
    </location>
</feature>
<evidence type="ECO:0000256" key="1">
    <source>
        <dbReference type="ARBA" id="ARBA00004651"/>
    </source>
</evidence>
<name>A0A1J7BPQ9_9ACTN</name>
<dbReference type="InterPro" id="IPR036259">
    <property type="entry name" value="MFS_trans_sf"/>
</dbReference>
<comment type="subcellular location">
    <subcellularLocation>
        <location evidence="1">Cell membrane</location>
        <topology evidence="1">Multi-pass membrane protein</topology>
    </subcellularLocation>
</comment>
<sequence length="374" mass="36651">MPAFTLLLLATVGSFANYAPLLSVVPVWAAHGGSPAAGVGATTGVTMAATVAAQFAMRPLMRRIGLSRLLALGSLLLGLPTLGYALSDALPPVLLFSALRGAGFGVVAVSGSALTAVLVPPERRGRAVGLYGVAVGVPQLIGLPLGLWTAEHLGFRPVFVATALLSLASAPLASLIREAGPSPATASAPDAARPAHRPARGLSRPTALMVAAAAAIGVLTAFLPLTPGISGGTVSAALLLLSAGIVLGRWAAGHWSDRHGAGRLQLPAAACSALGVGGLAAAAAGGAPAGVLAGAAVYGLAFGVLQNDTLSVMFQRTDPGHAGTVWNVAYDGGTGIGSLGAGAAAHAAGIPATFALTAAAIATTTASTLRRPRP</sequence>
<evidence type="ECO:0000256" key="2">
    <source>
        <dbReference type="ARBA" id="ARBA00022692"/>
    </source>
</evidence>
<dbReference type="STRING" id="1428644.BIV57_21635"/>
<proteinExistence type="predicted"/>
<dbReference type="PANTHER" id="PTHR23531:SF1">
    <property type="entry name" value="QUINOLENE RESISTANCE PROTEIN NORA"/>
    <property type="match status" value="1"/>
</dbReference>
<organism evidence="7 8">
    <name type="scientific">Mangrovactinospora gilvigrisea</name>
    <dbReference type="NCBI Taxonomy" id="1428644"/>
    <lineage>
        <taxon>Bacteria</taxon>
        <taxon>Bacillati</taxon>
        <taxon>Actinomycetota</taxon>
        <taxon>Actinomycetes</taxon>
        <taxon>Kitasatosporales</taxon>
        <taxon>Streptomycetaceae</taxon>
        <taxon>Mangrovactinospora</taxon>
    </lineage>
</organism>
<dbReference type="PROSITE" id="PS50850">
    <property type="entry name" value="MFS"/>
    <property type="match status" value="1"/>
</dbReference>
<dbReference type="Pfam" id="PF07690">
    <property type="entry name" value="MFS_1"/>
    <property type="match status" value="1"/>
</dbReference>
<dbReference type="GO" id="GO:0005886">
    <property type="term" value="C:plasma membrane"/>
    <property type="evidence" value="ECO:0007669"/>
    <property type="project" value="UniProtKB-SubCell"/>
</dbReference>
<dbReference type="InterPro" id="IPR020846">
    <property type="entry name" value="MFS_dom"/>
</dbReference>
<keyword evidence="8" id="KW-1185">Reference proteome</keyword>
<dbReference type="PANTHER" id="PTHR23531">
    <property type="entry name" value="QUINOLENE RESISTANCE PROTEIN NORA"/>
    <property type="match status" value="1"/>
</dbReference>
<comment type="caution">
    <text evidence="7">The sequence shown here is derived from an EMBL/GenBank/DDBJ whole genome shotgun (WGS) entry which is preliminary data.</text>
</comment>
<keyword evidence="3 5" id="KW-1133">Transmembrane helix</keyword>
<evidence type="ECO:0000313" key="8">
    <source>
        <dbReference type="Proteomes" id="UP000243342"/>
    </source>
</evidence>
<feature type="transmembrane region" description="Helical" evidence="5">
    <location>
        <begin position="206"/>
        <end position="225"/>
    </location>
</feature>
<evidence type="ECO:0000313" key="7">
    <source>
        <dbReference type="EMBL" id="OIV35433.1"/>
    </source>
</evidence>
<evidence type="ECO:0000256" key="4">
    <source>
        <dbReference type="ARBA" id="ARBA00023136"/>
    </source>
</evidence>
<feature type="non-terminal residue" evidence="7">
    <location>
        <position position="374"/>
    </location>
</feature>
<dbReference type="SUPFAM" id="SSF103473">
    <property type="entry name" value="MFS general substrate transporter"/>
    <property type="match status" value="1"/>
</dbReference>
<feature type="transmembrane region" description="Helical" evidence="5">
    <location>
        <begin position="39"/>
        <end position="57"/>
    </location>
</feature>
<reference evidence="7 8" key="1">
    <citation type="submission" date="2016-10" db="EMBL/GenBank/DDBJ databases">
        <title>Genome sequence of Streptomyces gilvigriseus MUSC 26.</title>
        <authorList>
            <person name="Lee L.-H."/>
            <person name="Ser H.-L."/>
        </authorList>
    </citation>
    <scope>NUCLEOTIDE SEQUENCE [LARGE SCALE GENOMIC DNA]</scope>
    <source>
        <strain evidence="7 8">MUSC 26</strain>
    </source>
</reference>
<dbReference type="GO" id="GO:0022857">
    <property type="term" value="F:transmembrane transporter activity"/>
    <property type="evidence" value="ECO:0007669"/>
    <property type="project" value="InterPro"/>
</dbReference>
<feature type="transmembrane region" description="Helical" evidence="5">
    <location>
        <begin position="69"/>
        <end position="87"/>
    </location>
</feature>
<keyword evidence="4 5" id="KW-0472">Membrane</keyword>
<feature type="transmembrane region" description="Helical" evidence="5">
    <location>
        <begin position="231"/>
        <end position="252"/>
    </location>
</feature>
<feature type="domain" description="Major facilitator superfamily (MFS) profile" evidence="6">
    <location>
        <begin position="1"/>
        <end position="374"/>
    </location>
</feature>
<evidence type="ECO:0000256" key="5">
    <source>
        <dbReference type="SAM" id="Phobius"/>
    </source>
</evidence>
<dbReference type="AlphaFoldDB" id="A0A1J7BPQ9"/>
<dbReference type="InterPro" id="IPR052714">
    <property type="entry name" value="MFS_Exporter"/>
</dbReference>
<dbReference type="EMBL" id="MLCF01000155">
    <property type="protein sequence ID" value="OIV35433.1"/>
    <property type="molecule type" value="Genomic_DNA"/>
</dbReference>
<dbReference type="Gene3D" id="1.20.1250.20">
    <property type="entry name" value="MFS general substrate transporter like domains"/>
    <property type="match status" value="1"/>
</dbReference>
<feature type="transmembrane region" description="Helical" evidence="5">
    <location>
        <begin position="154"/>
        <end position="176"/>
    </location>
</feature>
<gene>
    <name evidence="7" type="ORF">BIV57_21635</name>
</gene>
<protein>
    <recommendedName>
        <fullName evidence="6">Major facilitator superfamily (MFS) profile domain-containing protein</fullName>
    </recommendedName>
</protein>
<dbReference type="RefSeq" id="WP_071658616.1">
    <property type="nucleotide sequence ID" value="NZ_MLCF01000155.1"/>
</dbReference>
<dbReference type="InterPro" id="IPR011701">
    <property type="entry name" value="MFS"/>
</dbReference>
<keyword evidence="2 5" id="KW-0812">Transmembrane</keyword>
<feature type="transmembrane region" description="Helical" evidence="5">
    <location>
        <begin position="128"/>
        <end position="148"/>
    </location>
</feature>
<evidence type="ECO:0000256" key="3">
    <source>
        <dbReference type="ARBA" id="ARBA00022989"/>
    </source>
</evidence>
<dbReference type="Proteomes" id="UP000243342">
    <property type="component" value="Unassembled WGS sequence"/>
</dbReference>
<accession>A0A1J7BPQ9</accession>
<evidence type="ECO:0000259" key="6">
    <source>
        <dbReference type="PROSITE" id="PS50850"/>
    </source>
</evidence>